<dbReference type="InParanoid" id="S2J7L9"/>
<dbReference type="AlphaFoldDB" id="S2J7L9"/>
<name>S2J7L9_MUCC1</name>
<dbReference type="OMA" id="ECKVISL"/>
<sequence>MTNITSVPAELLSVVFDNIESNLQLAECRLVCRKWNDPAARSMLGNKITINSEKAASRLFRHLFLDPSKIPLIRHLDFRLDEDNLPMNVYKLLLLTFTPSIVNLTGSVKSKRFFTALFDIVNTSPQTFANLATLPLYSGSDADFNTTVALKFKDSLLYPTLRLSGQTTQTTKDFLKDLDQFQNLGMVILRGHVNGLEWMEDLLKSNSDLEGFGVINFEFKGFRPILTRTGGMDSWLASSVQQEKALQYLMISSVCRPEVLEYFSYKYPELKYIELKGRVWLPERGLPTESDVFTTVDRILNVVKKIECKVISLVLPRNASLMAAIKYVSGREEDIEFSIADFRGETEVILNLTNVTDEIPTDGFLQLFY</sequence>
<proteinExistence type="predicted"/>
<dbReference type="OrthoDB" id="2268785at2759"/>
<evidence type="ECO:0000313" key="1">
    <source>
        <dbReference type="EMBL" id="EPB84312.1"/>
    </source>
</evidence>
<reference evidence="2" key="1">
    <citation type="submission" date="2013-05" db="EMBL/GenBank/DDBJ databases">
        <title>The Genome sequence of Mucor circinelloides f. circinelloides 1006PhL.</title>
        <authorList>
            <consortium name="The Broad Institute Genomics Platform"/>
            <person name="Cuomo C."/>
            <person name="Earl A."/>
            <person name="Findley K."/>
            <person name="Lee S.C."/>
            <person name="Walker B."/>
            <person name="Young S."/>
            <person name="Zeng Q."/>
            <person name="Gargeya S."/>
            <person name="Fitzgerald M."/>
            <person name="Haas B."/>
            <person name="Abouelleil A."/>
            <person name="Allen A.W."/>
            <person name="Alvarado L."/>
            <person name="Arachchi H.M."/>
            <person name="Berlin A.M."/>
            <person name="Chapman S.B."/>
            <person name="Gainer-Dewar J."/>
            <person name="Goldberg J."/>
            <person name="Griggs A."/>
            <person name="Gujja S."/>
            <person name="Hansen M."/>
            <person name="Howarth C."/>
            <person name="Imamovic A."/>
            <person name="Ireland A."/>
            <person name="Larimer J."/>
            <person name="McCowan C."/>
            <person name="Murphy C."/>
            <person name="Pearson M."/>
            <person name="Poon T.W."/>
            <person name="Priest M."/>
            <person name="Roberts A."/>
            <person name="Saif S."/>
            <person name="Shea T."/>
            <person name="Sisk P."/>
            <person name="Sykes S."/>
            <person name="Wortman J."/>
            <person name="Nusbaum C."/>
            <person name="Birren B."/>
        </authorList>
    </citation>
    <scope>NUCLEOTIDE SEQUENCE [LARGE SCALE GENOMIC DNA]</scope>
    <source>
        <strain evidence="2">1006PhL</strain>
    </source>
</reference>
<keyword evidence="2" id="KW-1185">Reference proteome</keyword>
<dbReference type="Proteomes" id="UP000014254">
    <property type="component" value="Unassembled WGS sequence"/>
</dbReference>
<organism evidence="1 2">
    <name type="scientific">Mucor circinelloides f. circinelloides (strain 1006PhL)</name>
    <name type="common">Mucormycosis agent</name>
    <name type="synonym">Calyptromyces circinelloides</name>
    <dbReference type="NCBI Taxonomy" id="1220926"/>
    <lineage>
        <taxon>Eukaryota</taxon>
        <taxon>Fungi</taxon>
        <taxon>Fungi incertae sedis</taxon>
        <taxon>Mucoromycota</taxon>
        <taxon>Mucoromycotina</taxon>
        <taxon>Mucoromycetes</taxon>
        <taxon>Mucorales</taxon>
        <taxon>Mucorineae</taxon>
        <taxon>Mucoraceae</taxon>
        <taxon>Mucor</taxon>
    </lineage>
</organism>
<dbReference type="EMBL" id="KE124042">
    <property type="protein sequence ID" value="EPB84312.1"/>
    <property type="molecule type" value="Genomic_DNA"/>
</dbReference>
<accession>S2J7L9</accession>
<protein>
    <recommendedName>
        <fullName evidence="3">F-box domain-containing protein</fullName>
    </recommendedName>
</protein>
<gene>
    <name evidence="1" type="ORF">HMPREF1544_08907</name>
</gene>
<evidence type="ECO:0000313" key="2">
    <source>
        <dbReference type="Proteomes" id="UP000014254"/>
    </source>
</evidence>
<dbReference type="VEuPathDB" id="FungiDB:HMPREF1544_08907"/>
<evidence type="ECO:0008006" key="3">
    <source>
        <dbReference type="Google" id="ProtNLM"/>
    </source>
</evidence>